<feature type="compositionally biased region" description="Basic and acidic residues" evidence="1">
    <location>
        <begin position="36"/>
        <end position="47"/>
    </location>
</feature>
<organism evidence="2 3">
    <name type="scientific">Trichostrongylus colubriformis</name>
    <name type="common">Black scour worm</name>
    <dbReference type="NCBI Taxonomy" id="6319"/>
    <lineage>
        <taxon>Eukaryota</taxon>
        <taxon>Metazoa</taxon>
        <taxon>Ecdysozoa</taxon>
        <taxon>Nematoda</taxon>
        <taxon>Chromadorea</taxon>
        <taxon>Rhabditida</taxon>
        <taxon>Rhabditina</taxon>
        <taxon>Rhabditomorpha</taxon>
        <taxon>Strongyloidea</taxon>
        <taxon>Trichostrongylidae</taxon>
        <taxon>Trichostrongylus</taxon>
    </lineage>
</organism>
<feature type="region of interest" description="Disordered" evidence="1">
    <location>
        <begin position="1"/>
        <end position="21"/>
    </location>
</feature>
<protein>
    <submittedName>
        <fullName evidence="2">Uncharacterized protein</fullName>
    </submittedName>
</protein>
<feature type="non-terminal residue" evidence="2">
    <location>
        <position position="1"/>
    </location>
</feature>
<feature type="region of interest" description="Disordered" evidence="1">
    <location>
        <begin position="28"/>
        <end position="47"/>
    </location>
</feature>
<evidence type="ECO:0000313" key="3">
    <source>
        <dbReference type="Proteomes" id="UP001331761"/>
    </source>
</evidence>
<dbReference type="Proteomes" id="UP001331761">
    <property type="component" value="Unassembled WGS sequence"/>
</dbReference>
<name>A0AAN8IXT5_TRICO</name>
<gene>
    <name evidence="2" type="ORF">GCK32_011713</name>
</gene>
<keyword evidence="3" id="KW-1185">Reference proteome</keyword>
<sequence>PSPDSAPSAHVTPISTDDYLTAQEVERPTPQLVDQSESKCNNESHGGKWSEEAIKRYREYKRNWNKYRITMKESIDLSDAPNE</sequence>
<proteinExistence type="predicted"/>
<dbReference type="AlphaFoldDB" id="A0AAN8IXT5"/>
<comment type="caution">
    <text evidence="2">The sequence shown here is derived from an EMBL/GenBank/DDBJ whole genome shotgun (WGS) entry which is preliminary data.</text>
</comment>
<evidence type="ECO:0000256" key="1">
    <source>
        <dbReference type="SAM" id="MobiDB-lite"/>
    </source>
</evidence>
<dbReference type="EMBL" id="WIXE01001755">
    <property type="protein sequence ID" value="KAK5985427.1"/>
    <property type="molecule type" value="Genomic_DNA"/>
</dbReference>
<reference evidence="2 3" key="1">
    <citation type="submission" date="2019-10" db="EMBL/GenBank/DDBJ databases">
        <title>Assembly and Annotation for the nematode Trichostrongylus colubriformis.</title>
        <authorList>
            <person name="Martin J."/>
        </authorList>
    </citation>
    <scope>NUCLEOTIDE SEQUENCE [LARGE SCALE GENOMIC DNA]</scope>
    <source>
        <strain evidence="2">G859</strain>
        <tissue evidence="2">Whole worm</tissue>
    </source>
</reference>
<evidence type="ECO:0000313" key="2">
    <source>
        <dbReference type="EMBL" id="KAK5985427.1"/>
    </source>
</evidence>
<accession>A0AAN8IXT5</accession>